<evidence type="ECO:0000313" key="1">
    <source>
        <dbReference type="EMBL" id="KAK9938788.1"/>
    </source>
</evidence>
<dbReference type="SUPFAM" id="SSF56219">
    <property type="entry name" value="DNase I-like"/>
    <property type="match status" value="1"/>
</dbReference>
<dbReference type="EMBL" id="JBEDUW010000003">
    <property type="protein sequence ID" value="KAK9938788.1"/>
    <property type="molecule type" value="Genomic_DNA"/>
</dbReference>
<evidence type="ECO:0008006" key="3">
    <source>
        <dbReference type="Google" id="ProtNLM"/>
    </source>
</evidence>
<keyword evidence="2" id="KW-1185">Reference proteome</keyword>
<gene>
    <name evidence="1" type="ORF">M0R45_015509</name>
</gene>
<accession>A0AAW1XRV7</accession>
<dbReference type="Proteomes" id="UP001457282">
    <property type="component" value="Unassembled WGS sequence"/>
</dbReference>
<protein>
    <recommendedName>
        <fullName evidence="3">Endonuclease/exonuclease/phosphatase domain-containing protein</fullName>
    </recommendedName>
</protein>
<dbReference type="PANTHER" id="PTHR35218">
    <property type="entry name" value="RNASE H DOMAIN-CONTAINING PROTEIN"/>
    <property type="match status" value="1"/>
</dbReference>
<evidence type="ECO:0000313" key="2">
    <source>
        <dbReference type="Proteomes" id="UP001457282"/>
    </source>
</evidence>
<proteinExistence type="predicted"/>
<name>A0AAW1XRV7_RUBAR</name>
<dbReference type="PANTHER" id="PTHR35218:SF7">
    <property type="entry name" value="ENDONUCLEASE_EXONUCLEASE_PHOSPHATASE"/>
    <property type="match status" value="1"/>
</dbReference>
<sequence length="122" mass="13632">MEATGFSGGIWLLWNENKVHVDFVDSNVQSITVKIALPGKPTWLFSAIYASPTPAVRSTLWNYLDNLILSHDLPWMLMGDFNELVSSSDKNCGPFIGRFGGLRDWINRNAMIDLGFVGSCYT</sequence>
<organism evidence="1 2">
    <name type="scientific">Rubus argutus</name>
    <name type="common">Southern blackberry</name>
    <dbReference type="NCBI Taxonomy" id="59490"/>
    <lineage>
        <taxon>Eukaryota</taxon>
        <taxon>Viridiplantae</taxon>
        <taxon>Streptophyta</taxon>
        <taxon>Embryophyta</taxon>
        <taxon>Tracheophyta</taxon>
        <taxon>Spermatophyta</taxon>
        <taxon>Magnoliopsida</taxon>
        <taxon>eudicotyledons</taxon>
        <taxon>Gunneridae</taxon>
        <taxon>Pentapetalae</taxon>
        <taxon>rosids</taxon>
        <taxon>fabids</taxon>
        <taxon>Rosales</taxon>
        <taxon>Rosaceae</taxon>
        <taxon>Rosoideae</taxon>
        <taxon>Rosoideae incertae sedis</taxon>
        <taxon>Rubus</taxon>
    </lineage>
</organism>
<dbReference type="InterPro" id="IPR036691">
    <property type="entry name" value="Endo/exonu/phosph_ase_sf"/>
</dbReference>
<dbReference type="Gene3D" id="3.60.10.10">
    <property type="entry name" value="Endonuclease/exonuclease/phosphatase"/>
    <property type="match status" value="1"/>
</dbReference>
<comment type="caution">
    <text evidence="1">The sequence shown here is derived from an EMBL/GenBank/DDBJ whole genome shotgun (WGS) entry which is preliminary data.</text>
</comment>
<reference evidence="1 2" key="1">
    <citation type="journal article" date="2023" name="G3 (Bethesda)">
        <title>A chromosome-length genome assembly and annotation of blackberry (Rubus argutus, cv. 'Hillquist').</title>
        <authorList>
            <person name="Bruna T."/>
            <person name="Aryal R."/>
            <person name="Dudchenko O."/>
            <person name="Sargent D.J."/>
            <person name="Mead D."/>
            <person name="Buti M."/>
            <person name="Cavallini A."/>
            <person name="Hytonen T."/>
            <person name="Andres J."/>
            <person name="Pham M."/>
            <person name="Weisz D."/>
            <person name="Mascagni F."/>
            <person name="Usai G."/>
            <person name="Natali L."/>
            <person name="Bassil N."/>
            <person name="Fernandez G.E."/>
            <person name="Lomsadze A."/>
            <person name="Armour M."/>
            <person name="Olukolu B."/>
            <person name="Poorten T."/>
            <person name="Britton C."/>
            <person name="Davik J."/>
            <person name="Ashrafi H."/>
            <person name="Aiden E.L."/>
            <person name="Borodovsky M."/>
            <person name="Worthington M."/>
        </authorList>
    </citation>
    <scope>NUCLEOTIDE SEQUENCE [LARGE SCALE GENOMIC DNA]</scope>
    <source>
        <strain evidence="1">PI 553951</strain>
    </source>
</reference>
<dbReference type="AlphaFoldDB" id="A0AAW1XRV7"/>